<dbReference type="RefSeq" id="WP_177136011.1">
    <property type="nucleotide sequence ID" value="NZ_VYGV01000011.1"/>
</dbReference>
<comment type="caution">
    <text evidence="1">The sequence shown here is derived from an EMBL/GenBank/DDBJ whole genome shotgun (WGS) entry which is preliminary data.</text>
</comment>
<dbReference type="Proteomes" id="UP000545507">
    <property type="component" value="Unassembled WGS sequence"/>
</dbReference>
<name>A0A7Y8GXQ6_9BURK</name>
<dbReference type="EMBL" id="VYGV01000011">
    <property type="protein sequence ID" value="NWF46104.1"/>
    <property type="molecule type" value="Genomic_DNA"/>
</dbReference>
<gene>
    <name evidence="1" type="ORF">F3K02_12700</name>
</gene>
<proteinExistence type="predicted"/>
<reference evidence="1 2" key="1">
    <citation type="submission" date="2019-09" db="EMBL/GenBank/DDBJ databases">
        <title>Hydrogenophaga aromatica sp. nov., isolated from a para-xylene-degrading enrichment culture.</title>
        <authorList>
            <person name="Tancsics A."/>
            <person name="Banerjee S."/>
        </authorList>
    </citation>
    <scope>NUCLEOTIDE SEQUENCE [LARGE SCALE GENOMIC DNA]</scope>
    <source>
        <strain evidence="1 2">D2P1</strain>
    </source>
</reference>
<sequence>MIADLSIKTVLGAERAYACIEHGYIRLDVPLAGGRSAANALRQWAVVQLEQAAKQQGRALIAIAAANSLEKEGTAAMKAQASAVSVIDPVELLERLAGFASHFAPEAALRAGGAELVAQAIGLAALCRGQQTCTSGPQEEGAA</sequence>
<accession>A0A7Y8GXQ6</accession>
<evidence type="ECO:0000313" key="2">
    <source>
        <dbReference type="Proteomes" id="UP000545507"/>
    </source>
</evidence>
<dbReference type="AlphaFoldDB" id="A0A7Y8GXQ6"/>
<organism evidence="1 2">
    <name type="scientific">Hydrogenophaga aromaticivorans</name>
    <dbReference type="NCBI Taxonomy" id="2610898"/>
    <lineage>
        <taxon>Bacteria</taxon>
        <taxon>Pseudomonadati</taxon>
        <taxon>Pseudomonadota</taxon>
        <taxon>Betaproteobacteria</taxon>
        <taxon>Burkholderiales</taxon>
        <taxon>Comamonadaceae</taxon>
        <taxon>Hydrogenophaga</taxon>
    </lineage>
</organism>
<keyword evidence="2" id="KW-1185">Reference proteome</keyword>
<evidence type="ECO:0000313" key="1">
    <source>
        <dbReference type="EMBL" id="NWF46104.1"/>
    </source>
</evidence>
<protein>
    <submittedName>
        <fullName evidence="1">Uncharacterized protein</fullName>
    </submittedName>
</protein>